<dbReference type="SMART" id="SM00355">
    <property type="entry name" value="ZnF_C2H2"/>
    <property type="match status" value="2"/>
</dbReference>
<dbReference type="Gene3D" id="3.30.160.60">
    <property type="entry name" value="Classic Zinc Finger"/>
    <property type="match status" value="2"/>
</dbReference>
<reference evidence="8" key="1">
    <citation type="submission" date="2020-11" db="EMBL/GenBank/DDBJ databases">
        <authorList>
            <consortium name="DOE Joint Genome Institute"/>
            <person name="Ahrendt S."/>
            <person name="Riley R."/>
            <person name="Andreopoulos W."/>
            <person name="Labutti K."/>
            <person name="Pangilinan J."/>
            <person name="Ruiz-Duenas F.J."/>
            <person name="Barrasa J.M."/>
            <person name="Sanchez-Garcia M."/>
            <person name="Camarero S."/>
            <person name="Miyauchi S."/>
            <person name="Serrano A."/>
            <person name="Linde D."/>
            <person name="Babiker R."/>
            <person name="Drula E."/>
            <person name="Ayuso-Fernandez I."/>
            <person name="Pacheco R."/>
            <person name="Padilla G."/>
            <person name="Ferreira P."/>
            <person name="Barriuso J."/>
            <person name="Kellner H."/>
            <person name="Castanera R."/>
            <person name="Alfaro M."/>
            <person name="Ramirez L."/>
            <person name="Pisabarro A.G."/>
            <person name="Kuo A."/>
            <person name="Tritt A."/>
            <person name="Lipzen A."/>
            <person name="He G."/>
            <person name="Yan M."/>
            <person name="Ng V."/>
            <person name="Cullen D."/>
            <person name="Martin F."/>
            <person name="Rosso M.-N."/>
            <person name="Henrissat B."/>
            <person name="Hibbett D."/>
            <person name="Martinez A.T."/>
            <person name="Grigoriev I.V."/>
        </authorList>
    </citation>
    <scope>NUCLEOTIDE SEQUENCE</scope>
    <source>
        <strain evidence="8">MF-IS2</strain>
    </source>
</reference>
<feature type="compositionally biased region" description="Polar residues" evidence="6">
    <location>
        <begin position="99"/>
        <end position="109"/>
    </location>
</feature>
<sequence length="245" mass="27143">MSTAMVLPRFSELFKDAGPDHESLILPPLRTFPESFSRDSNSFSRHYDVSGRNLLIHDFPSNTTSSCDHSFANHSSSSRETSPSDESSDQDEVSHEKPSSLQTILLKSPTQKEKLPLSGQSKPKKVKYHFCQICQKPFPRPSGLRAHMNMHTKEKPFECGFPGCSKRFSVSSNAKRHLRTHGVGLSPSDEPAPLPYVVDFEEPVVVAMDCDDTSAPAAEPLSLRWMPPGAGSRRSARAQSRAEMS</sequence>
<dbReference type="GO" id="GO:0008270">
    <property type="term" value="F:zinc ion binding"/>
    <property type="evidence" value="ECO:0007669"/>
    <property type="project" value="UniProtKB-KW"/>
</dbReference>
<dbReference type="InterPro" id="IPR013087">
    <property type="entry name" value="Znf_C2H2_type"/>
</dbReference>
<evidence type="ECO:0000256" key="3">
    <source>
        <dbReference type="ARBA" id="ARBA00022771"/>
    </source>
</evidence>
<feature type="compositionally biased region" description="Low complexity" evidence="6">
    <location>
        <begin position="230"/>
        <end position="245"/>
    </location>
</feature>
<dbReference type="Proteomes" id="UP000807342">
    <property type="component" value="Unassembled WGS sequence"/>
</dbReference>
<name>A0A9P5X8S8_9AGAR</name>
<dbReference type="GO" id="GO:0000978">
    <property type="term" value="F:RNA polymerase II cis-regulatory region sequence-specific DNA binding"/>
    <property type="evidence" value="ECO:0007669"/>
    <property type="project" value="TreeGrafter"/>
</dbReference>
<dbReference type="PANTHER" id="PTHR23235:SF120">
    <property type="entry name" value="KRUPPEL-LIKE FACTOR 15"/>
    <property type="match status" value="1"/>
</dbReference>
<evidence type="ECO:0000313" key="9">
    <source>
        <dbReference type="Proteomes" id="UP000807342"/>
    </source>
</evidence>
<dbReference type="OrthoDB" id="6077919at2759"/>
<evidence type="ECO:0000313" key="8">
    <source>
        <dbReference type="EMBL" id="KAF9445205.1"/>
    </source>
</evidence>
<dbReference type="AlphaFoldDB" id="A0A9P5X8S8"/>
<evidence type="ECO:0000256" key="2">
    <source>
        <dbReference type="ARBA" id="ARBA00022737"/>
    </source>
</evidence>
<dbReference type="PROSITE" id="PS50157">
    <property type="entry name" value="ZINC_FINGER_C2H2_2"/>
    <property type="match status" value="2"/>
</dbReference>
<keyword evidence="1" id="KW-0479">Metal-binding</keyword>
<feature type="region of interest" description="Disordered" evidence="6">
    <location>
        <begin position="215"/>
        <end position="245"/>
    </location>
</feature>
<dbReference type="InterPro" id="IPR036236">
    <property type="entry name" value="Znf_C2H2_sf"/>
</dbReference>
<feature type="region of interest" description="Disordered" evidence="6">
    <location>
        <begin position="67"/>
        <end position="121"/>
    </location>
</feature>
<keyword evidence="3 5" id="KW-0863">Zinc-finger</keyword>
<protein>
    <recommendedName>
        <fullName evidence="7">C2H2-type domain-containing protein</fullName>
    </recommendedName>
</protein>
<evidence type="ECO:0000256" key="4">
    <source>
        <dbReference type="ARBA" id="ARBA00022833"/>
    </source>
</evidence>
<organism evidence="8 9">
    <name type="scientific">Macrolepiota fuliginosa MF-IS2</name>
    <dbReference type="NCBI Taxonomy" id="1400762"/>
    <lineage>
        <taxon>Eukaryota</taxon>
        <taxon>Fungi</taxon>
        <taxon>Dikarya</taxon>
        <taxon>Basidiomycota</taxon>
        <taxon>Agaricomycotina</taxon>
        <taxon>Agaricomycetes</taxon>
        <taxon>Agaricomycetidae</taxon>
        <taxon>Agaricales</taxon>
        <taxon>Agaricineae</taxon>
        <taxon>Agaricaceae</taxon>
        <taxon>Macrolepiota</taxon>
    </lineage>
</organism>
<dbReference type="PANTHER" id="PTHR23235">
    <property type="entry name" value="KRUEPPEL-LIKE TRANSCRIPTION FACTOR"/>
    <property type="match status" value="1"/>
</dbReference>
<dbReference type="PROSITE" id="PS00028">
    <property type="entry name" value="ZINC_FINGER_C2H2_1"/>
    <property type="match status" value="2"/>
</dbReference>
<feature type="domain" description="C2H2-type" evidence="7">
    <location>
        <begin position="129"/>
        <end position="156"/>
    </location>
</feature>
<dbReference type="FunFam" id="3.30.160.60:FF:000125">
    <property type="entry name" value="Putative zinc finger protein 143"/>
    <property type="match status" value="1"/>
</dbReference>
<keyword evidence="9" id="KW-1185">Reference proteome</keyword>
<keyword evidence="2" id="KW-0677">Repeat</keyword>
<feature type="compositionally biased region" description="Low complexity" evidence="6">
    <location>
        <begin position="75"/>
        <end position="85"/>
    </location>
</feature>
<keyword evidence="4" id="KW-0862">Zinc</keyword>
<gene>
    <name evidence="8" type="ORF">P691DRAFT_735357</name>
</gene>
<dbReference type="Pfam" id="PF00096">
    <property type="entry name" value="zf-C2H2"/>
    <property type="match status" value="2"/>
</dbReference>
<feature type="domain" description="C2H2-type" evidence="7">
    <location>
        <begin position="157"/>
        <end position="181"/>
    </location>
</feature>
<evidence type="ECO:0000256" key="6">
    <source>
        <dbReference type="SAM" id="MobiDB-lite"/>
    </source>
</evidence>
<comment type="caution">
    <text evidence="8">The sequence shown here is derived from an EMBL/GenBank/DDBJ whole genome shotgun (WGS) entry which is preliminary data.</text>
</comment>
<dbReference type="SUPFAM" id="SSF57667">
    <property type="entry name" value="beta-beta-alpha zinc fingers"/>
    <property type="match status" value="1"/>
</dbReference>
<evidence type="ECO:0000259" key="7">
    <source>
        <dbReference type="PROSITE" id="PS50157"/>
    </source>
</evidence>
<evidence type="ECO:0000256" key="1">
    <source>
        <dbReference type="ARBA" id="ARBA00022723"/>
    </source>
</evidence>
<dbReference type="GO" id="GO:0000981">
    <property type="term" value="F:DNA-binding transcription factor activity, RNA polymerase II-specific"/>
    <property type="evidence" value="ECO:0007669"/>
    <property type="project" value="UniProtKB-ARBA"/>
</dbReference>
<proteinExistence type="predicted"/>
<dbReference type="EMBL" id="MU151317">
    <property type="protein sequence ID" value="KAF9445205.1"/>
    <property type="molecule type" value="Genomic_DNA"/>
</dbReference>
<evidence type="ECO:0000256" key="5">
    <source>
        <dbReference type="PROSITE-ProRule" id="PRU00042"/>
    </source>
</evidence>
<accession>A0A9P5X8S8</accession>